<dbReference type="EMBL" id="PVNS01000004">
    <property type="protein sequence ID" value="PRO66223.1"/>
    <property type="molecule type" value="Genomic_DNA"/>
</dbReference>
<reference evidence="2 3" key="1">
    <citation type="submission" date="2018-03" db="EMBL/GenBank/DDBJ databases">
        <title>Bacillus urumqiensis sp. nov., a moderately haloalkaliphilic bacterium isolated from a salt lake.</title>
        <authorList>
            <person name="Zhao B."/>
            <person name="Liao Z."/>
        </authorList>
    </citation>
    <scope>NUCLEOTIDE SEQUENCE [LARGE SCALE GENOMIC DNA]</scope>
    <source>
        <strain evidence="2 3">BZ-SZ-XJ18</strain>
    </source>
</reference>
<evidence type="ECO:0008006" key="4">
    <source>
        <dbReference type="Google" id="ProtNLM"/>
    </source>
</evidence>
<keyword evidence="1" id="KW-0472">Membrane</keyword>
<proteinExistence type="predicted"/>
<comment type="caution">
    <text evidence="2">The sequence shown here is derived from an EMBL/GenBank/DDBJ whole genome shotgun (WGS) entry which is preliminary data.</text>
</comment>
<dbReference type="AlphaFoldDB" id="A0A2P6MIZ5"/>
<feature type="transmembrane region" description="Helical" evidence="1">
    <location>
        <begin position="77"/>
        <end position="96"/>
    </location>
</feature>
<dbReference type="OrthoDB" id="2940412at2"/>
<sequence>MKLIMTLFLRALLLLTAAAGAAAILLAGLSVLLSEHIAVTSAGALAVFSAALLGWLVPVQIIDWLKLIRVQRRWKRIAFPYAVTAIQTGMFAWYVTTVASGISGMTMTMSGVIITTAALIILSRTTYTAMLRSVRHMRQPKLRVQHSEG</sequence>
<feature type="transmembrane region" description="Helical" evidence="1">
    <location>
        <begin position="102"/>
        <end position="122"/>
    </location>
</feature>
<organism evidence="2 3">
    <name type="scientific">Alkalicoccus urumqiensis</name>
    <name type="common">Bacillus urumqiensis</name>
    <dbReference type="NCBI Taxonomy" id="1548213"/>
    <lineage>
        <taxon>Bacteria</taxon>
        <taxon>Bacillati</taxon>
        <taxon>Bacillota</taxon>
        <taxon>Bacilli</taxon>
        <taxon>Bacillales</taxon>
        <taxon>Bacillaceae</taxon>
        <taxon>Alkalicoccus</taxon>
    </lineage>
</organism>
<dbReference type="Proteomes" id="UP000243650">
    <property type="component" value="Unassembled WGS sequence"/>
</dbReference>
<keyword evidence="3" id="KW-1185">Reference proteome</keyword>
<evidence type="ECO:0000256" key="1">
    <source>
        <dbReference type="SAM" id="Phobius"/>
    </source>
</evidence>
<protein>
    <recommendedName>
        <fullName evidence="4">DUF3021 domain-containing protein</fullName>
    </recommendedName>
</protein>
<evidence type="ECO:0000313" key="2">
    <source>
        <dbReference type="EMBL" id="PRO66223.1"/>
    </source>
</evidence>
<name>A0A2P6MIZ5_ALKUR</name>
<accession>A0A2P6MIZ5</accession>
<gene>
    <name evidence="2" type="ORF">C6I21_05315</name>
</gene>
<keyword evidence="1" id="KW-1133">Transmembrane helix</keyword>
<evidence type="ECO:0000313" key="3">
    <source>
        <dbReference type="Proteomes" id="UP000243650"/>
    </source>
</evidence>
<keyword evidence="1" id="KW-0812">Transmembrane</keyword>
<feature type="transmembrane region" description="Helical" evidence="1">
    <location>
        <begin position="44"/>
        <end position="65"/>
    </location>
</feature>
<dbReference type="RefSeq" id="WP_105958413.1">
    <property type="nucleotide sequence ID" value="NZ_PVNS01000004.1"/>
</dbReference>